<evidence type="ECO:0000313" key="2">
    <source>
        <dbReference type="Proteomes" id="UP000188388"/>
    </source>
</evidence>
<gene>
    <name evidence="1" type="ORF">BQ8794_70129</name>
</gene>
<accession>A0A1R3VJY7</accession>
<evidence type="ECO:0000313" key="1">
    <source>
        <dbReference type="EMBL" id="SIT59199.1"/>
    </source>
</evidence>
<dbReference type="AlphaFoldDB" id="A0A1R3VJY7"/>
<dbReference type="EMBL" id="FTPD01000067">
    <property type="protein sequence ID" value="SIT59199.1"/>
    <property type="molecule type" value="Genomic_DNA"/>
</dbReference>
<proteinExistence type="predicted"/>
<name>A0A1R3VJY7_9HYPH</name>
<dbReference type="STRING" id="1631249.BQ8794_70129"/>
<sequence>MERLDCRHRARRPGSRHAFGIRRMGRVGEPCCRALADRFALVARLCGELQRDGDPCGPRRAGGRGIGLGSLGLPSSSASACVIGDDQGRSPARERRALLEPEIGTQAREPGYSFVRKNRPPLSGVCRCGVFRTRALSSRVCSAAEPGWRC</sequence>
<protein>
    <submittedName>
        <fullName evidence="1">Uncharacterized protein</fullName>
    </submittedName>
</protein>
<reference evidence="2" key="1">
    <citation type="submission" date="2017-01" db="EMBL/GenBank/DDBJ databases">
        <authorList>
            <person name="Brunel B."/>
        </authorList>
    </citation>
    <scope>NUCLEOTIDE SEQUENCE [LARGE SCALE GENOMIC DNA]</scope>
</reference>
<organism evidence="1 2">
    <name type="scientific">Mesorhizobium prunaredense</name>
    <dbReference type="NCBI Taxonomy" id="1631249"/>
    <lineage>
        <taxon>Bacteria</taxon>
        <taxon>Pseudomonadati</taxon>
        <taxon>Pseudomonadota</taxon>
        <taxon>Alphaproteobacteria</taxon>
        <taxon>Hyphomicrobiales</taxon>
        <taxon>Phyllobacteriaceae</taxon>
        <taxon>Mesorhizobium</taxon>
    </lineage>
</organism>
<keyword evidence="2" id="KW-1185">Reference proteome</keyword>
<dbReference type="Proteomes" id="UP000188388">
    <property type="component" value="Unassembled WGS sequence"/>
</dbReference>